<feature type="domain" description="C2H2-type" evidence="14">
    <location>
        <begin position="527"/>
        <end position="554"/>
    </location>
</feature>
<comment type="similarity">
    <text evidence="3">Belongs to the krueppel C2H2-type zinc-finger protein family.</text>
</comment>
<dbReference type="Pfam" id="PF01352">
    <property type="entry name" value="KRAB"/>
    <property type="match status" value="1"/>
</dbReference>
<keyword evidence="10" id="KW-0804">Transcription</keyword>
<evidence type="ECO:0000256" key="7">
    <source>
        <dbReference type="ARBA" id="ARBA00022833"/>
    </source>
</evidence>
<dbReference type="FunFam" id="3.30.160.60:FF:000281">
    <property type="entry name" value="Zinc finger protein 558 isoform X1"/>
    <property type="match status" value="1"/>
</dbReference>
<dbReference type="FunFam" id="3.30.160.60:FF:002343">
    <property type="entry name" value="Zinc finger protein 33A"/>
    <property type="match status" value="3"/>
</dbReference>
<keyword evidence="5" id="KW-0677">Repeat</keyword>
<dbReference type="RefSeq" id="XP_006860379.1">
    <property type="nucleotide sequence ID" value="XM_006860317.1"/>
</dbReference>
<evidence type="ECO:0000259" key="15">
    <source>
        <dbReference type="PROSITE" id="PS50805"/>
    </source>
</evidence>
<evidence type="ECO:0000256" key="13">
    <source>
        <dbReference type="SAM" id="MobiDB-lite"/>
    </source>
</evidence>
<dbReference type="AlphaFoldDB" id="A0A9B0TFH8"/>
<keyword evidence="8" id="KW-0805">Transcription regulation</keyword>
<dbReference type="CDD" id="cd07765">
    <property type="entry name" value="KRAB_A-box"/>
    <property type="match status" value="1"/>
</dbReference>
<feature type="domain" description="C2H2-type" evidence="14">
    <location>
        <begin position="331"/>
        <end position="358"/>
    </location>
</feature>
<dbReference type="InterPro" id="IPR001909">
    <property type="entry name" value="KRAB"/>
</dbReference>
<dbReference type="FunFam" id="3.30.160.60:FF:002402">
    <property type="entry name" value="Zinc finger protein 347"/>
    <property type="match status" value="1"/>
</dbReference>
<dbReference type="FunFam" id="3.30.160.60:FF:000737">
    <property type="entry name" value="Zinc finger protein 565"/>
    <property type="match status" value="1"/>
</dbReference>
<dbReference type="SMART" id="SM00320">
    <property type="entry name" value="WD40"/>
    <property type="match status" value="2"/>
</dbReference>
<dbReference type="GO" id="GO:0008270">
    <property type="term" value="F:zinc ion binding"/>
    <property type="evidence" value="ECO:0007669"/>
    <property type="project" value="UniProtKB-KW"/>
</dbReference>
<dbReference type="Gene3D" id="3.30.160.60">
    <property type="entry name" value="Classic Zinc Finger"/>
    <property type="match status" value="13"/>
</dbReference>
<dbReference type="Proteomes" id="UP000504623">
    <property type="component" value="Unplaced"/>
</dbReference>
<dbReference type="FunFam" id="3.30.160.60:FF:004935">
    <property type="match status" value="1"/>
</dbReference>
<feature type="domain" description="C2H2-type" evidence="14">
    <location>
        <begin position="499"/>
        <end position="526"/>
    </location>
</feature>
<dbReference type="OrthoDB" id="9411774at2759"/>
<dbReference type="Gene3D" id="2.130.10.10">
    <property type="entry name" value="YVTN repeat-like/Quinoprotein amine dehydrogenase"/>
    <property type="match status" value="1"/>
</dbReference>
<dbReference type="PANTHER" id="PTHR23234">
    <property type="entry name" value="ZNF44 PROTEIN"/>
    <property type="match status" value="1"/>
</dbReference>
<feature type="domain" description="C2H2-type" evidence="14">
    <location>
        <begin position="471"/>
        <end position="498"/>
    </location>
</feature>
<dbReference type="GO" id="GO:0006355">
    <property type="term" value="P:regulation of DNA-templated transcription"/>
    <property type="evidence" value="ECO:0007669"/>
    <property type="project" value="InterPro"/>
</dbReference>
<dbReference type="InterPro" id="IPR050758">
    <property type="entry name" value="Znf_C2H2-type"/>
</dbReference>
<keyword evidence="16" id="KW-1185">Reference proteome</keyword>
<keyword evidence="6 12" id="KW-0863">Zinc-finger</keyword>
<feature type="domain" description="C2H2-type" evidence="14">
    <location>
        <begin position="303"/>
        <end position="330"/>
    </location>
</feature>
<evidence type="ECO:0000313" key="16">
    <source>
        <dbReference type="Proteomes" id="UP000504623"/>
    </source>
</evidence>
<dbReference type="InterPro" id="IPR001680">
    <property type="entry name" value="WD40_rpt"/>
</dbReference>
<evidence type="ECO:0000256" key="10">
    <source>
        <dbReference type="ARBA" id="ARBA00023163"/>
    </source>
</evidence>
<keyword evidence="4" id="KW-0479">Metal-binding</keyword>
<protein>
    <submittedName>
        <fullName evidence="17">Zinc finger protein 23</fullName>
    </submittedName>
</protein>
<evidence type="ECO:0000256" key="6">
    <source>
        <dbReference type="ARBA" id="ARBA00022771"/>
    </source>
</evidence>
<dbReference type="PROSITE" id="PS50805">
    <property type="entry name" value="KRAB"/>
    <property type="match status" value="1"/>
</dbReference>
<gene>
    <name evidence="17" type="primary">ZNF23</name>
</gene>
<comment type="subcellular location">
    <subcellularLocation>
        <location evidence="1">Nucleus</location>
    </subcellularLocation>
</comment>
<dbReference type="PROSITE" id="PS00028">
    <property type="entry name" value="ZINC_FINGER_C2H2_1"/>
    <property type="match status" value="13"/>
</dbReference>
<dbReference type="InterPro" id="IPR036236">
    <property type="entry name" value="Znf_C2H2_sf"/>
</dbReference>
<dbReference type="SMART" id="SM00349">
    <property type="entry name" value="KRAB"/>
    <property type="match status" value="1"/>
</dbReference>
<feature type="region of interest" description="Disordered" evidence="13">
    <location>
        <begin position="850"/>
        <end position="895"/>
    </location>
</feature>
<keyword evidence="7" id="KW-0862">Zinc</keyword>
<dbReference type="PROSITE" id="PS50157">
    <property type="entry name" value="ZINC_FINGER_C2H2_2"/>
    <property type="match status" value="13"/>
</dbReference>
<dbReference type="FunFam" id="3.30.160.60:FF:000069">
    <property type="entry name" value="Zinc finger protein 572"/>
    <property type="match status" value="1"/>
</dbReference>
<dbReference type="InterPro" id="IPR036051">
    <property type="entry name" value="KRAB_dom_sf"/>
</dbReference>
<evidence type="ECO:0000256" key="5">
    <source>
        <dbReference type="ARBA" id="ARBA00022737"/>
    </source>
</evidence>
<name>A0A9B0TFH8_CHRAS</name>
<evidence type="ECO:0000256" key="3">
    <source>
        <dbReference type="ARBA" id="ARBA00006991"/>
    </source>
</evidence>
<dbReference type="PANTHER" id="PTHR23234:SF8">
    <property type="entry name" value="C2H2-TYPE DOMAIN-CONTAINING PROTEIN"/>
    <property type="match status" value="1"/>
</dbReference>
<dbReference type="FunFam" id="3.30.160.60:FF:000274">
    <property type="entry name" value="zinc finger protein 16"/>
    <property type="match status" value="1"/>
</dbReference>
<accession>A0A9B0TFH8</accession>
<dbReference type="InterPro" id="IPR009146">
    <property type="entry name" value="Groucho_enhance"/>
</dbReference>
<dbReference type="SUPFAM" id="SSF57667">
    <property type="entry name" value="beta-beta-alpha zinc fingers"/>
    <property type="match status" value="7"/>
</dbReference>
<dbReference type="GO" id="GO:1990837">
    <property type="term" value="F:sequence-specific double-stranded DNA binding"/>
    <property type="evidence" value="ECO:0007669"/>
    <property type="project" value="UniProtKB-ARBA"/>
</dbReference>
<feature type="domain" description="C2H2-type" evidence="14">
    <location>
        <begin position="387"/>
        <end position="414"/>
    </location>
</feature>
<evidence type="ECO:0000256" key="11">
    <source>
        <dbReference type="ARBA" id="ARBA00023242"/>
    </source>
</evidence>
<dbReference type="SMART" id="SM00355">
    <property type="entry name" value="ZnF_C2H2"/>
    <property type="match status" value="13"/>
</dbReference>
<feature type="domain" description="C2H2-type" evidence="14">
    <location>
        <begin position="555"/>
        <end position="582"/>
    </location>
</feature>
<feature type="domain" description="C2H2-type" evidence="14">
    <location>
        <begin position="275"/>
        <end position="302"/>
    </location>
</feature>
<dbReference type="FunFam" id="3.30.160.60:FF:000020">
    <property type="entry name" value="Zinc finger protein 14 homolog"/>
    <property type="match status" value="1"/>
</dbReference>
<dbReference type="FunFam" id="3.30.160.60:FF:001270">
    <property type="entry name" value="zinc finger protein 583 isoform X1"/>
    <property type="match status" value="1"/>
</dbReference>
<dbReference type="FunFam" id="3.30.160.60:FF:000812">
    <property type="entry name" value="zinc finger protein 23 isoform X2"/>
    <property type="match status" value="1"/>
</dbReference>
<dbReference type="InterPro" id="IPR013087">
    <property type="entry name" value="Znf_C2H2_type"/>
</dbReference>
<dbReference type="InterPro" id="IPR015943">
    <property type="entry name" value="WD40/YVTN_repeat-like_dom_sf"/>
</dbReference>
<feature type="domain" description="C2H2-type" evidence="14">
    <location>
        <begin position="443"/>
        <end position="470"/>
    </location>
</feature>
<evidence type="ECO:0000256" key="4">
    <source>
        <dbReference type="ARBA" id="ARBA00022723"/>
    </source>
</evidence>
<evidence type="ECO:0000313" key="17">
    <source>
        <dbReference type="RefSeq" id="XP_006860379.1"/>
    </source>
</evidence>
<organism evidence="16 17">
    <name type="scientific">Chrysochloris asiatica</name>
    <name type="common">Cape golden mole</name>
    <dbReference type="NCBI Taxonomy" id="185453"/>
    <lineage>
        <taxon>Eukaryota</taxon>
        <taxon>Metazoa</taxon>
        <taxon>Chordata</taxon>
        <taxon>Craniata</taxon>
        <taxon>Vertebrata</taxon>
        <taxon>Euteleostomi</taxon>
        <taxon>Mammalia</taxon>
        <taxon>Eutheria</taxon>
        <taxon>Afrotheria</taxon>
        <taxon>Chrysochloridae</taxon>
        <taxon>Chrysochlorinae</taxon>
        <taxon>Chrysochloris</taxon>
    </lineage>
</organism>
<comment type="similarity">
    <text evidence="2">Belongs to the WD repeat Groucho/TLE family.</text>
</comment>
<dbReference type="CTD" id="7571"/>
<dbReference type="Gene3D" id="6.10.140.140">
    <property type="match status" value="1"/>
</dbReference>
<dbReference type="SUPFAM" id="SSF50978">
    <property type="entry name" value="WD40 repeat-like"/>
    <property type="match status" value="1"/>
</dbReference>
<evidence type="ECO:0000256" key="12">
    <source>
        <dbReference type="PROSITE-ProRule" id="PRU00042"/>
    </source>
</evidence>
<evidence type="ECO:0000259" key="14">
    <source>
        <dbReference type="PROSITE" id="PS50157"/>
    </source>
</evidence>
<reference evidence="17" key="1">
    <citation type="submission" date="2025-08" db="UniProtKB">
        <authorList>
            <consortium name="RefSeq"/>
        </authorList>
    </citation>
    <scope>IDENTIFICATION</scope>
    <source>
        <tissue evidence="17">Spleen</tissue>
    </source>
</reference>
<dbReference type="GeneID" id="102815811"/>
<keyword evidence="11" id="KW-0539">Nucleus</keyword>
<dbReference type="FunFam" id="3.30.160.60:FF:000176">
    <property type="entry name" value="zinc finger protein 70"/>
    <property type="match status" value="1"/>
</dbReference>
<dbReference type="PRINTS" id="PR01850">
    <property type="entry name" value="GROUCHOFAMLY"/>
</dbReference>
<dbReference type="InterPro" id="IPR036322">
    <property type="entry name" value="WD40_repeat_dom_sf"/>
</dbReference>
<dbReference type="Pfam" id="PF00400">
    <property type="entry name" value="WD40"/>
    <property type="match status" value="1"/>
</dbReference>
<proteinExistence type="inferred from homology"/>
<evidence type="ECO:0000256" key="1">
    <source>
        <dbReference type="ARBA" id="ARBA00004123"/>
    </source>
</evidence>
<evidence type="ECO:0000256" key="8">
    <source>
        <dbReference type="ARBA" id="ARBA00023015"/>
    </source>
</evidence>
<feature type="domain" description="C2H2-type" evidence="14">
    <location>
        <begin position="247"/>
        <end position="274"/>
    </location>
</feature>
<keyword evidence="9" id="KW-0238">DNA-binding</keyword>
<evidence type="ECO:0000256" key="9">
    <source>
        <dbReference type="ARBA" id="ARBA00023125"/>
    </source>
</evidence>
<feature type="domain" description="C2H2-type" evidence="14">
    <location>
        <begin position="415"/>
        <end position="442"/>
    </location>
</feature>
<feature type="domain" description="C2H2-type" evidence="14">
    <location>
        <begin position="359"/>
        <end position="386"/>
    </location>
</feature>
<dbReference type="Pfam" id="PF00096">
    <property type="entry name" value="zf-C2H2"/>
    <property type="match status" value="12"/>
</dbReference>
<feature type="domain" description="C2H2-type" evidence="14">
    <location>
        <begin position="583"/>
        <end position="610"/>
    </location>
</feature>
<dbReference type="FunFam" id="3.30.160.60:FF:000348">
    <property type="entry name" value="zinc finger protein 260"/>
    <property type="match status" value="1"/>
</dbReference>
<dbReference type="GO" id="GO:0005654">
    <property type="term" value="C:nucleoplasm"/>
    <property type="evidence" value="ECO:0007669"/>
    <property type="project" value="UniProtKB-ARBA"/>
</dbReference>
<evidence type="ECO:0000256" key="2">
    <source>
        <dbReference type="ARBA" id="ARBA00005969"/>
    </source>
</evidence>
<sequence>MMPPEIMVLSAQAKQLIPLSCILSLSWKPARGSHAPDGLAPGLEAVEREGSRNLLFQKLVTFEDVAVYFTQAEWDGLSPTQRVLYRDVMLENYGHVASLGFPLLKPAVISQLEGGGDLWGPPPVPTGMEIGPQGLWTEKQQEVYPTGVKKEDSSVTDGSVKCETSPLEECCLSQSPNLYYCHTAASGEQPLENIESGKVFSANMKCTQHAIVDTEEKFFKCEELVETFRCDSQCNQHQDRDIKEKPYQCKECGKAFSVNAKLTWHQRLHSGEKPFKCVECGKSFSYSSHYITHQTIHSGEKPYQCKECGNGFSCSSAYITHQRVHTGEKPYECNDCGKAFNVNAKLIQHQRIHTGEKPYECTECGKGFRCSSQLRQHQSIHTGEKPYPCKECGKAFHNNAKLIQHQRIHTGEKPYECTECEKAFSVKGKLIQHQRIHTGEKPYECNECGKAFRCNSQLWQHLRIHTGEKPYECNECGKAFNVNAKLIQHQRIHTGEKPFECTQCGKCFTSKRNLLDHHRIHTGEKPYQCKECGKAFSINAKLTRHQRIHTGEKPFKCMECGKAFSCSSDYIVHQRIHTGEKPFQCKECGKAFHVNAHLIRHQRSHTGEKLFRCVECGEVVVRPKVPRAYWKIGRLYHGRRVYALAISRYTQHVYTCDSRYMKVWDESALHAWDKTPLDQLEFQIIGIAHDPSEEWMLVGLRNSDVMILHTFREEKFKMNMQLRDTHHYNLKFASCGSHLVITMDEFIYSLEAPSLRRLFQVEESSEILCCDVSSDNQYLITGSKDSATVYQFMQPRKNLDRLFVDAWVPSDSCHRCSGRDSVSQNSGGGVLSTVTKPRLLGSGFRERVGVPSPQVGAGKVGLTLSGGEAGPSSRKGRPWRRETCGAALQEPDSSE</sequence>
<feature type="domain" description="KRAB" evidence="15">
    <location>
        <begin position="60"/>
        <end position="131"/>
    </location>
</feature>
<dbReference type="SUPFAM" id="SSF109640">
    <property type="entry name" value="KRAB domain (Kruppel-associated box)"/>
    <property type="match status" value="1"/>
</dbReference>